<evidence type="ECO:0000313" key="2">
    <source>
        <dbReference type="EMBL" id="EMD23217.1"/>
    </source>
</evidence>
<dbReference type="OrthoDB" id="3287229at2"/>
<dbReference type="EMBL" id="MUXN01000009">
    <property type="protein sequence ID" value="OOC06134.1"/>
    <property type="molecule type" value="Genomic_DNA"/>
</dbReference>
<protein>
    <submittedName>
        <fullName evidence="3">SMI1/KNR4 family protein</fullName>
    </submittedName>
</protein>
<accession>M2QAV1</accession>
<evidence type="ECO:0000313" key="5">
    <source>
        <dbReference type="Proteomes" id="UP000188551"/>
    </source>
</evidence>
<dbReference type="SUPFAM" id="SSF160631">
    <property type="entry name" value="SMI1/KNR4-like"/>
    <property type="match status" value="1"/>
</dbReference>
<evidence type="ECO:0000313" key="4">
    <source>
        <dbReference type="Proteomes" id="UP000014137"/>
    </source>
</evidence>
<dbReference type="Proteomes" id="UP000188551">
    <property type="component" value="Unassembled WGS sequence"/>
</dbReference>
<dbReference type="AlphaFoldDB" id="M2QAV1"/>
<evidence type="ECO:0000259" key="1">
    <source>
        <dbReference type="SMART" id="SM00860"/>
    </source>
</evidence>
<dbReference type="InterPro" id="IPR037883">
    <property type="entry name" value="Knr4/Smi1-like_sf"/>
</dbReference>
<keyword evidence="5" id="KW-1185">Reference proteome</keyword>
<proteinExistence type="predicted"/>
<evidence type="ECO:0000313" key="3">
    <source>
        <dbReference type="EMBL" id="OOC06134.1"/>
    </source>
</evidence>
<dbReference type="Pfam" id="PF09346">
    <property type="entry name" value="SMI1_KNR4"/>
    <property type="match status" value="1"/>
</dbReference>
<comment type="caution">
    <text evidence="2">The sequence shown here is derived from an EMBL/GenBank/DDBJ whole genome shotgun (WGS) entry which is preliminary data.</text>
</comment>
<dbReference type="EMBL" id="ANMG01000078">
    <property type="protein sequence ID" value="EMD23217.1"/>
    <property type="molecule type" value="Genomic_DNA"/>
</dbReference>
<dbReference type="PATRIC" id="fig|1238180.3.peg.7059"/>
<sequence>MIRTLWRRIVDVLREHAPATARTIRHPGPVEDVRALESVVGLPFPADLVEWWALMDGIDDGYDQRAGDLVPNGFVPLSVTRAREEYERLTESTATDPTCCGPDRTHRNRAGDDGGPFCSAMVPFCRDLTGAVLCVDLRDGDDHGMLVTMAPGDGFGATHWGSVTEMLAEIAERLEAYARGAELPYGEKHPTVDPEGKIHWTESAG</sequence>
<dbReference type="Proteomes" id="UP000014137">
    <property type="component" value="Unassembled WGS sequence"/>
</dbReference>
<organism evidence="2 4">
    <name type="scientific">Amycolatopsis azurea DSM 43854</name>
    <dbReference type="NCBI Taxonomy" id="1238180"/>
    <lineage>
        <taxon>Bacteria</taxon>
        <taxon>Bacillati</taxon>
        <taxon>Actinomycetota</taxon>
        <taxon>Actinomycetes</taxon>
        <taxon>Pseudonocardiales</taxon>
        <taxon>Pseudonocardiaceae</taxon>
        <taxon>Amycolatopsis</taxon>
    </lineage>
</organism>
<feature type="domain" description="Knr4/Smi1-like" evidence="1">
    <location>
        <begin position="27"/>
        <end position="169"/>
    </location>
</feature>
<reference evidence="3 5" key="2">
    <citation type="submission" date="2017-02" db="EMBL/GenBank/DDBJ databases">
        <title>Amycolatopsis azurea DSM 43854 draft genome.</title>
        <authorList>
            <person name="Mayilraj S."/>
        </authorList>
    </citation>
    <scope>NUCLEOTIDE SEQUENCE [LARGE SCALE GENOMIC DNA]</scope>
    <source>
        <strain evidence="3 5">DSM 43854</strain>
    </source>
</reference>
<dbReference type="InterPro" id="IPR018958">
    <property type="entry name" value="Knr4/Smi1-like_dom"/>
</dbReference>
<dbReference type="SMART" id="SM00860">
    <property type="entry name" value="SMI1_KNR4"/>
    <property type="match status" value="1"/>
</dbReference>
<gene>
    <name evidence="3" type="ORF">B0293_13840</name>
    <name evidence="2" type="ORF">C791_7457</name>
</gene>
<reference evidence="2 4" key="1">
    <citation type="submission" date="2012-10" db="EMBL/GenBank/DDBJ databases">
        <title>Genome assembly of Amycolatopsis azurea DSM 43854.</title>
        <authorList>
            <person name="Khatri I."/>
            <person name="Kaur I."/>
            <person name="Subramanian S."/>
            <person name="Mayilraj S."/>
        </authorList>
    </citation>
    <scope>NUCLEOTIDE SEQUENCE [LARGE SCALE GENOMIC DNA]</scope>
    <source>
        <strain evidence="2 4">DSM 43854</strain>
    </source>
</reference>
<name>M2QAV1_9PSEU</name>